<sequence>MTDLQADQVASKTDAPLTNARAAARAWLEAGRPVAMATVIDTWGSAPVRAGGQLAIADIDEFQGSVSGGCVEADVIAAGMDVIETGKPEILSFGIADETAWRSGLACGGKIRVYVTRLDPKTDLEFIKRLDDATANRSPLVIATRLSDGAREIHDGTATTDSAIAEAVRRAHSAVDKSGETFLHALTPPPRIIIVGATHIAQHLATMATAAGYDVKVIDPRTAFASPARFDPSQIIAGWPEECFKKMTADPFSAVVTLTHVDHIDDEALSIALKSPCRYIGALGSRKTHAKRVARLQAAGFTDADIARINAPVGLDIEAETAGEIATSILAQIISAFRKAPE</sequence>
<name>A0A1I7MVE1_9HYPH</name>
<dbReference type="Pfam" id="PF02625">
    <property type="entry name" value="XdhC_CoxI"/>
    <property type="match status" value="1"/>
</dbReference>
<keyword evidence="4" id="KW-1185">Reference proteome</keyword>
<evidence type="ECO:0000313" key="3">
    <source>
        <dbReference type="EMBL" id="SFV26358.1"/>
    </source>
</evidence>
<accession>A0A1I7MVE1</accession>
<dbReference type="Proteomes" id="UP000199423">
    <property type="component" value="Unassembled WGS sequence"/>
</dbReference>
<dbReference type="InterPro" id="IPR027051">
    <property type="entry name" value="XdhC_Rossmann_dom"/>
</dbReference>
<gene>
    <name evidence="3" type="ORF">SAMN04488557_0440</name>
</gene>
<dbReference type="InterPro" id="IPR036291">
    <property type="entry name" value="NAD(P)-bd_dom_sf"/>
</dbReference>
<protein>
    <submittedName>
        <fullName evidence="3">Xanthine dehydrogenase accessory factor</fullName>
    </submittedName>
</protein>
<dbReference type="PANTHER" id="PTHR30388">
    <property type="entry name" value="ALDEHYDE OXIDOREDUCTASE MOLYBDENUM COFACTOR ASSEMBLY PROTEIN"/>
    <property type="match status" value="1"/>
</dbReference>
<dbReference type="RefSeq" id="WP_092863573.1">
    <property type="nucleotide sequence ID" value="NZ_FPCH01000001.1"/>
</dbReference>
<dbReference type="AlphaFoldDB" id="A0A1I7MVE1"/>
<dbReference type="Gene3D" id="3.40.50.720">
    <property type="entry name" value="NAD(P)-binding Rossmann-like Domain"/>
    <property type="match status" value="1"/>
</dbReference>
<dbReference type="InterPro" id="IPR003777">
    <property type="entry name" value="XdhC_CoxI"/>
</dbReference>
<dbReference type="PANTHER" id="PTHR30388:SF4">
    <property type="entry name" value="MOLYBDENUM COFACTOR INSERTION CHAPERONE PAOD"/>
    <property type="match status" value="1"/>
</dbReference>
<dbReference type="OrthoDB" id="9815497at2"/>
<dbReference type="EMBL" id="FPCH01000001">
    <property type="protein sequence ID" value="SFV26358.1"/>
    <property type="molecule type" value="Genomic_DNA"/>
</dbReference>
<dbReference type="STRING" id="51670.SAMN04488557_0440"/>
<organism evidence="3 4">
    <name type="scientific">Hyphomicrobium facile</name>
    <dbReference type="NCBI Taxonomy" id="51670"/>
    <lineage>
        <taxon>Bacteria</taxon>
        <taxon>Pseudomonadati</taxon>
        <taxon>Pseudomonadota</taxon>
        <taxon>Alphaproteobacteria</taxon>
        <taxon>Hyphomicrobiales</taxon>
        <taxon>Hyphomicrobiaceae</taxon>
        <taxon>Hyphomicrobium</taxon>
    </lineage>
</organism>
<dbReference type="Pfam" id="PF13478">
    <property type="entry name" value="XdhC_C"/>
    <property type="match status" value="1"/>
</dbReference>
<dbReference type="InterPro" id="IPR052698">
    <property type="entry name" value="MoCofactor_Util/Proc"/>
</dbReference>
<proteinExistence type="predicted"/>
<dbReference type="SUPFAM" id="SSF51735">
    <property type="entry name" value="NAD(P)-binding Rossmann-fold domains"/>
    <property type="match status" value="1"/>
</dbReference>
<evidence type="ECO:0000259" key="2">
    <source>
        <dbReference type="Pfam" id="PF13478"/>
    </source>
</evidence>
<reference evidence="4" key="1">
    <citation type="submission" date="2016-10" db="EMBL/GenBank/DDBJ databases">
        <authorList>
            <person name="Varghese N."/>
            <person name="Submissions S."/>
        </authorList>
    </citation>
    <scope>NUCLEOTIDE SEQUENCE [LARGE SCALE GENOMIC DNA]</scope>
    <source>
        <strain evidence="4">DSM 1565</strain>
    </source>
</reference>
<feature type="domain" description="XdhC Rossmann" evidence="2">
    <location>
        <begin position="192"/>
        <end position="333"/>
    </location>
</feature>
<evidence type="ECO:0000259" key="1">
    <source>
        <dbReference type="Pfam" id="PF02625"/>
    </source>
</evidence>
<feature type="domain" description="XdhC- CoxI" evidence="1">
    <location>
        <begin position="27"/>
        <end position="94"/>
    </location>
</feature>
<evidence type="ECO:0000313" key="4">
    <source>
        <dbReference type="Proteomes" id="UP000199423"/>
    </source>
</evidence>